<organism evidence="1">
    <name type="scientific">marine metagenome</name>
    <dbReference type="NCBI Taxonomy" id="408172"/>
    <lineage>
        <taxon>unclassified sequences</taxon>
        <taxon>metagenomes</taxon>
        <taxon>ecological metagenomes</taxon>
    </lineage>
</organism>
<proteinExistence type="predicted"/>
<name>A0A381W1P5_9ZZZZ</name>
<gene>
    <name evidence="1" type="ORF">METZ01_LOCUS99314</name>
</gene>
<dbReference type="AlphaFoldDB" id="A0A381W1P5"/>
<sequence>MPPYRIWLGQVENPSFDQWHDPDRPQLLLGSARDNPIQRMEKLTNGSLDHSKFAQTYGIEPRMDLLETLPAEIGALESYRKKDDASEVRAQVRD</sequence>
<protein>
    <submittedName>
        <fullName evidence="1">Uncharacterized protein</fullName>
    </submittedName>
</protein>
<feature type="non-terminal residue" evidence="1">
    <location>
        <position position="94"/>
    </location>
</feature>
<dbReference type="EMBL" id="UINC01010447">
    <property type="protein sequence ID" value="SVA46460.1"/>
    <property type="molecule type" value="Genomic_DNA"/>
</dbReference>
<accession>A0A381W1P5</accession>
<evidence type="ECO:0000313" key="1">
    <source>
        <dbReference type="EMBL" id="SVA46460.1"/>
    </source>
</evidence>
<reference evidence="1" key="1">
    <citation type="submission" date="2018-05" db="EMBL/GenBank/DDBJ databases">
        <authorList>
            <person name="Lanie J.A."/>
            <person name="Ng W.-L."/>
            <person name="Kazmierczak K.M."/>
            <person name="Andrzejewski T.M."/>
            <person name="Davidsen T.M."/>
            <person name="Wayne K.J."/>
            <person name="Tettelin H."/>
            <person name="Glass J.I."/>
            <person name="Rusch D."/>
            <person name="Podicherti R."/>
            <person name="Tsui H.-C.T."/>
            <person name="Winkler M.E."/>
        </authorList>
    </citation>
    <scope>NUCLEOTIDE SEQUENCE</scope>
</reference>